<dbReference type="InterPro" id="IPR006140">
    <property type="entry name" value="D-isomer_DH_NAD-bd"/>
</dbReference>
<feature type="domain" description="D-isomer specific 2-hydroxyacid dehydrogenase catalytic" evidence="5">
    <location>
        <begin position="39"/>
        <end position="314"/>
    </location>
</feature>
<evidence type="ECO:0000256" key="1">
    <source>
        <dbReference type="ARBA" id="ARBA00005854"/>
    </source>
</evidence>
<name>A0ABP8LL69_9MICO</name>
<dbReference type="PANTHER" id="PTHR43333:SF1">
    <property type="entry name" value="D-ISOMER SPECIFIC 2-HYDROXYACID DEHYDROGENASE NAD-BINDING DOMAIN-CONTAINING PROTEIN"/>
    <property type="match status" value="1"/>
</dbReference>
<evidence type="ECO:0000256" key="3">
    <source>
        <dbReference type="ARBA" id="ARBA00023027"/>
    </source>
</evidence>
<evidence type="ECO:0000259" key="5">
    <source>
        <dbReference type="Pfam" id="PF00389"/>
    </source>
</evidence>
<evidence type="ECO:0000256" key="4">
    <source>
        <dbReference type="RuleBase" id="RU003719"/>
    </source>
</evidence>
<dbReference type="Proteomes" id="UP001500622">
    <property type="component" value="Unassembled WGS sequence"/>
</dbReference>
<reference evidence="8" key="1">
    <citation type="journal article" date="2019" name="Int. J. Syst. Evol. Microbiol.">
        <title>The Global Catalogue of Microorganisms (GCM) 10K type strain sequencing project: providing services to taxonomists for standard genome sequencing and annotation.</title>
        <authorList>
            <consortium name="The Broad Institute Genomics Platform"/>
            <consortium name="The Broad Institute Genome Sequencing Center for Infectious Disease"/>
            <person name="Wu L."/>
            <person name="Ma J."/>
        </authorList>
    </citation>
    <scope>NUCLEOTIDE SEQUENCE [LARGE SCALE GENOMIC DNA]</scope>
    <source>
        <strain evidence="8">JCM 17810</strain>
    </source>
</reference>
<gene>
    <name evidence="7" type="ORF">GCM10023169_36890</name>
</gene>
<evidence type="ECO:0000259" key="6">
    <source>
        <dbReference type="Pfam" id="PF02826"/>
    </source>
</evidence>
<evidence type="ECO:0000313" key="7">
    <source>
        <dbReference type="EMBL" id="GAA4431867.1"/>
    </source>
</evidence>
<dbReference type="Pfam" id="PF00389">
    <property type="entry name" value="2-Hacid_dh"/>
    <property type="match status" value="1"/>
</dbReference>
<sequence>MSAPDRLLVTGGLSDDDRARLAGLVTDLAPDTAIDHVPSLADAGALVERATAIAGAVSPELFGRAHDLRWVHSWAAGADGLLFPEMLDSPVALTSATGNGAVPLAEHAMLLMLMLSRDAPRWQRAQHEARWDRFPHGELAGATVGIVGLGHSGADLAAKARAFHMRVLGLRRAAREPVPGVDREYTPAELHTFLAAADFVVVTAPLTAQTRGMFDAAAFAAMKATAHFICISRGQIADDDALLAALQDGRIAGAGLDAHGVEPLPADSPFWSLPNVIVTPHNGATTPQTKARGVDIYLDNVRRFLTGEPLRNVVDKAAGY</sequence>
<dbReference type="Pfam" id="PF02826">
    <property type="entry name" value="2-Hacid_dh_C"/>
    <property type="match status" value="1"/>
</dbReference>
<comment type="similarity">
    <text evidence="1 4">Belongs to the D-isomer specific 2-hydroxyacid dehydrogenase family.</text>
</comment>
<protein>
    <submittedName>
        <fullName evidence="7">D-2-hydroxyacid dehydrogenase</fullName>
    </submittedName>
</protein>
<keyword evidence="8" id="KW-1185">Reference proteome</keyword>
<dbReference type="SUPFAM" id="SSF52283">
    <property type="entry name" value="Formate/glycerate dehydrogenase catalytic domain-like"/>
    <property type="match status" value="1"/>
</dbReference>
<proteinExistence type="inferred from homology"/>
<feature type="domain" description="D-isomer specific 2-hydroxyacid dehydrogenase NAD-binding" evidence="6">
    <location>
        <begin position="110"/>
        <end position="283"/>
    </location>
</feature>
<comment type="caution">
    <text evidence="7">The sequence shown here is derived from an EMBL/GenBank/DDBJ whole genome shotgun (WGS) entry which is preliminary data.</text>
</comment>
<dbReference type="SUPFAM" id="SSF51735">
    <property type="entry name" value="NAD(P)-binding Rossmann-fold domains"/>
    <property type="match status" value="1"/>
</dbReference>
<dbReference type="InterPro" id="IPR006139">
    <property type="entry name" value="D-isomer_2_OHA_DH_cat_dom"/>
</dbReference>
<keyword evidence="3" id="KW-0520">NAD</keyword>
<organism evidence="7 8">
    <name type="scientific">Georgenia halophila</name>
    <dbReference type="NCBI Taxonomy" id="620889"/>
    <lineage>
        <taxon>Bacteria</taxon>
        <taxon>Bacillati</taxon>
        <taxon>Actinomycetota</taxon>
        <taxon>Actinomycetes</taxon>
        <taxon>Micrococcales</taxon>
        <taxon>Bogoriellaceae</taxon>
        <taxon>Georgenia</taxon>
    </lineage>
</organism>
<evidence type="ECO:0000313" key="8">
    <source>
        <dbReference type="Proteomes" id="UP001500622"/>
    </source>
</evidence>
<dbReference type="Gene3D" id="3.40.50.720">
    <property type="entry name" value="NAD(P)-binding Rossmann-like Domain"/>
    <property type="match status" value="2"/>
</dbReference>
<keyword evidence="2 4" id="KW-0560">Oxidoreductase</keyword>
<dbReference type="InterPro" id="IPR036291">
    <property type="entry name" value="NAD(P)-bd_dom_sf"/>
</dbReference>
<accession>A0ABP8LL69</accession>
<dbReference type="CDD" id="cd05300">
    <property type="entry name" value="2-Hacid_dh_1"/>
    <property type="match status" value="1"/>
</dbReference>
<dbReference type="RefSeq" id="WP_345218244.1">
    <property type="nucleotide sequence ID" value="NZ_BAABGN010000013.1"/>
</dbReference>
<dbReference type="EMBL" id="BAABGN010000013">
    <property type="protein sequence ID" value="GAA4431867.1"/>
    <property type="molecule type" value="Genomic_DNA"/>
</dbReference>
<evidence type="ECO:0000256" key="2">
    <source>
        <dbReference type="ARBA" id="ARBA00023002"/>
    </source>
</evidence>
<dbReference type="PANTHER" id="PTHR43333">
    <property type="entry name" value="2-HACID_DH_C DOMAIN-CONTAINING PROTEIN"/>
    <property type="match status" value="1"/>
</dbReference>